<keyword evidence="2" id="KW-0560">Oxidoreductase</keyword>
<dbReference type="GeneID" id="20041495"/>
<evidence type="ECO:0000313" key="3">
    <source>
        <dbReference type="Proteomes" id="UP000028667"/>
    </source>
</evidence>
<feature type="domain" description="Fe2OG dioxygenase" evidence="1">
    <location>
        <begin position="118"/>
        <end position="235"/>
    </location>
</feature>
<dbReference type="InterPro" id="IPR044862">
    <property type="entry name" value="Pro_4_hyd_alph_FE2OG_OXY"/>
</dbReference>
<evidence type="ECO:0000259" key="1">
    <source>
        <dbReference type="PROSITE" id="PS51471"/>
    </source>
</evidence>
<keyword evidence="2" id="KW-0223">Dioxygenase</keyword>
<dbReference type="Pfam" id="PF13640">
    <property type="entry name" value="2OG-FeII_Oxy_3"/>
    <property type="match status" value="1"/>
</dbReference>
<organism evidence="2 3">
    <name type="scientific">Aureococcus anophagefferens virus</name>
    <dbReference type="NCBI Taxonomy" id="1474867"/>
    <lineage>
        <taxon>Viruses</taxon>
        <taxon>Varidnaviria</taxon>
        <taxon>Bamfordvirae</taxon>
        <taxon>Nucleocytoviricota</taxon>
        <taxon>Megaviricetes</taxon>
        <taxon>Imitervirales</taxon>
        <taxon>Schizomimiviridae</taxon>
        <taxon>Kratosvirus</taxon>
        <taxon>Kratosvirus quantuckense</taxon>
    </lineage>
</organism>
<dbReference type="KEGG" id="vg:20041495"/>
<reference evidence="2 3" key="1">
    <citation type="journal article" date="2014" name="Virology">
        <title>Genome of brown tide virus (AaV), the little giant of the Megaviridae, elucidates NCLDV genome expansion and host-virus coevolution.</title>
        <authorList>
            <person name="Moniruzzaman M."/>
            <person name="LeCleir G.R."/>
            <person name="Brown C.M."/>
            <person name="Gobler C.J."/>
            <person name="Bidle K.D."/>
            <person name="Wilson W.H."/>
            <person name="Wilhelm S.W."/>
        </authorList>
    </citation>
    <scope>NUCLEOTIDE SEQUENCE [LARGE SCALE GENOMIC DNA]</scope>
    <source>
        <strain evidence="2">BtV-01</strain>
    </source>
</reference>
<protein>
    <submittedName>
        <fullName evidence="2">Putative oxogluterate/iron-dependent dioxygenase</fullName>
    </submittedName>
</protein>
<name>A0A076FGG7_9VIRU</name>
<dbReference type="GO" id="GO:0051213">
    <property type="term" value="F:dioxygenase activity"/>
    <property type="evidence" value="ECO:0007669"/>
    <property type="project" value="UniProtKB-KW"/>
</dbReference>
<dbReference type="Proteomes" id="UP000028667">
    <property type="component" value="Segment"/>
</dbReference>
<dbReference type="InterPro" id="IPR005123">
    <property type="entry name" value="Oxoglu/Fe-dep_dioxygenase_dom"/>
</dbReference>
<dbReference type="RefSeq" id="YP_009052273.1">
    <property type="nucleotide sequence ID" value="NC_024697.1"/>
</dbReference>
<dbReference type="EMBL" id="KJ645900">
    <property type="protein sequence ID" value="AII17170.1"/>
    <property type="molecule type" value="Genomic_DNA"/>
</dbReference>
<keyword evidence="3" id="KW-1185">Reference proteome</keyword>
<dbReference type="Gene3D" id="2.60.120.620">
    <property type="entry name" value="q2cbj1_9rhob like domain"/>
    <property type="match status" value="1"/>
</dbReference>
<sequence>MFKKNIAFILIIIILLFLTTRKKQIKKQVPFNRTFIDEEAHIDRKALYYDFSQELISMAKKETFEKYDEPVDDEPVYQLDIYKENEIFYPKLWNKILPIYESYIKQTLENTNWINKAKLDFVFLKRYQPNERKELTLHTDDNYVTFIFLLSEKNRFEGGQFYIYTPEKTKNMRNIIESSIENKQTFINKELKLSKLPIVNFNTGDAIVFSGQEHAHGILPVNYGERYVLSFFFEKSFF</sequence>
<gene>
    <name evidence="2" type="ORF">AaV_199</name>
</gene>
<evidence type="ECO:0000313" key="2">
    <source>
        <dbReference type="EMBL" id="AII17170.1"/>
    </source>
</evidence>
<dbReference type="PROSITE" id="PS51471">
    <property type="entry name" value="FE2OG_OXY"/>
    <property type="match status" value="1"/>
</dbReference>
<accession>A0A076FGG7</accession>
<proteinExistence type="predicted"/>